<keyword evidence="2" id="KW-0812">Transmembrane</keyword>
<proteinExistence type="predicted"/>
<organism evidence="3 4">
    <name type="scientific">Phytohabitans aurantiacus</name>
    <dbReference type="NCBI Taxonomy" id="3016789"/>
    <lineage>
        <taxon>Bacteria</taxon>
        <taxon>Bacillati</taxon>
        <taxon>Actinomycetota</taxon>
        <taxon>Actinomycetes</taxon>
        <taxon>Micromonosporales</taxon>
        <taxon>Micromonosporaceae</taxon>
    </lineage>
</organism>
<feature type="transmembrane region" description="Helical" evidence="2">
    <location>
        <begin position="63"/>
        <end position="81"/>
    </location>
</feature>
<protein>
    <submittedName>
        <fullName evidence="3">Uncharacterized protein</fullName>
    </submittedName>
</protein>
<dbReference type="Proteomes" id="UP001144280">
    <property type="component" value="Unassembled WGS sequence"/>
</dbReference>
<reference evidence="3" key="1">
    <citation type="submission" date="2022-12" db="EMBL/GenBank/DDBJ databases">
        <title>New Phytohabitans aurantiacus sp. RD004123 nov., an actinomycete isolated from soil.</title>
        <authorList>
            <person name="Triningsih D.W."/>
            <person name="Harunari E."/>
            <person name="Igarashi Y."/>
        </authorList>
    </citation>
    <scope>NUCLEOTIDE SEQUENCE</scope>
    <source>
        <strain evidence="3">RD004123</strain>
    </source>
</reference>
<dbReference type="EMBL" id="BSDI01000040">
    <property type="protein sequence ID" value="GLI01063.1"/>
    <property type="molecule type" value="Genomic_DNA"/>
</dbReference>
<sequence length="132" mass="13881">MLDTVVRPATEAEPIAAPIEFAGPEPVLLVPVVSGGAKPRPVGAFVVAGGRVRYRPVLDVGELAAAALAAVTIVGAAVAVTRRRTPVVGAIRMGHGGWVSLRGFSPTGRGRPRWWPQRNTRSEGGRRCARRS</sequence>
<accession>A0ABQ5R406</accession>
<dbReference type="RefSeq" id="WP_281901773.1">
    <property type="nucleotide sequence ID" value="NZ_BSDI01000040.1"/>
</dbReference>
<keyword evidence="2" id="KW-1133">Transmembrane helix</keyword>
<keyword evidence="2" id="KW-0472">Membrane</keyword>
<evidence type="ECO:0000313" key="3">
    <source>
        <dbReference type="EMBL" id="GLI01063.1"/>
    </source>
</evidence>
<comment type="caution">
    <text evidence="3">The sequence shown here is derived from an EMBL/GenBank/DDBJ whole genome shotgun (WGS) entry which is preliminary data.</text>
</comment>
<evidence type="ECO:0000313" key="4">
    <source>
        <dbReference type="Proteomes" id="UP001144280"/>
    </source>
</evidence>
<keyword evidence="4" id="KW-1185">Reference proteome</keyword>
<name>A0ABQ5R406_9ACTN</name>
<gene>
    <name evidence="3" type="ORF">Pa4123_63390</name>
</gene>
<evidence type="ECO:0000256" key="2">
    <source>
        <dbReference type="SAM" id="Phobius"/>
    </source>
</evidence>
<evidence type="ECO:0000256" key="1">
    <source>
        <dbReference type="SAM" id="MobiDB-lite"/>
    </source>
</evidence>
<feature type="region of interest" description="Disordered" evidence="1">
    <location>
        <begin position="109"/>
        <end position="132"/>
    </location>
</feature>